<dbReference type="InterPro" id="IPR026935">
    <property type="entry name" value="BtrH_N"/>
</dbReference>
<protein>
    <submittedName>
        <fullName evidence="3">Butirosin biosynthesis protein H, N-terminal</fullName>
    </submittedName>
</protein>
<evidence type="ECO:0000259" key="2">
    <source>
        <dbReference type="Pfam" id="PF16169"/>
    </source>
</evidence>
<dbReference type="EMBL" id="FNQN01000001">
    <property type="protein sequence ID" value="SDZ76815.1"/>
    <property type="molecule type" value="Genomic_DNA"/>
</dbReference>
<gene>
    <name evidence="3" type="ORF">SAMN05660420_00209</name>
</gene>
<evidence type="ECO:0000313" key="4">
    <source>
        <dbReference type="Proteomes" id="UP000199409"/>
    </source>
</evidence>
<accession>A0A1H3VPR8</accession>
<dbReference type="STRING" id="37625.SAMN05660420_00209"/>
<evidence type="ECO:0000259" key="1">
    <source>
        <dbReference type="Pfam" id="PF14399"/>
    </source>
</evidence>
<dbReference type="Pfam" id="PF14399">
    <property type="entry name" value="BtrH_N"/>
    <property type="match status" value="1"/>
</dbReference>
<dbReference type="Proteomes" id="UP000199409">
    <property type="component" value="Unassembled WGS sequence"/>
</dbReference>
<dbReference type="Pfam" id="PF16169">
    <property type="entry name" value="DUF4872"/>
    <property type="match status" value="1"/>
</dbReference>
<name>A0A1H3VPR8_9BACT</name>
<feature type="domain" description="Butirosin biosynthesis protein H N-terminal" evidence="1">
    <location>
        <begin position="12"/>
        <end position="143"/>
    </location>
</feature>
<dbReference type="InterPro" id="IPR032369">
    <property type="entry name" value="DUF4872"/>
</dbReference>
<evidence type="ECO:0000313" key="3">
    <source>
        <dbReference type="EMBL" id="SDZ76815.1"/>
    </source>
</evidence>
<feature type="domain" description="DUF4872" evidence="2">
    <location>
        <begin position="154"/>
        <end position="327"/>
    </location>
</feature>
<proteinExistence type="predicted"/>
<dbReference type="OrthoDB" id="4075615at2"/>
<organism evidence="3 4">
    <name type="scientific">Desulfuromusa kysingii</name>
    <dbReference type="NCBI Taxonomy" id="37625"/>
    <lineage>
        <taxon>Bacteria</taxon>
        <taxon>Pseudomonadati</taxon>
        <taxon>Thermodesulfobacteriota</taxon>
        <taxon>Desulfuromonadia</taxon>
        <taxon>Desulfuromonadales</taxon>
        <taxon>Geopsychrobacteraceae</taxon>
        <taxon>Desulfuromusa</taxon>
    </lineage>
</organism>
<dbReference type="AlphaFoldDB" id="A0A1H3VPR8"/>
<reference evidence="3 4" key="1">
    <citation type="submission" date="2016-10" db="EMBL/GenBank/DDBJ databases">
        <authorList>
            <person name="de Groot N.N."/>
        </authorList>
    </citation>
    <scope>NUCLEOTIDE SEQUENCE [LARGE SCALE GENOMIC DNA]</scope>
    <source>
        <strain evidence="3 4">DSM 7343</strain>
    </source>
</reference>
<keyword evidence="4" id="KW-1185">Reference proteome</keyword>
<sequence length="334" mass="37400">MKINFPHRQFAHCESGVTANLLNYHGFPCSEAMAFGIGGGLFFAYVPFIKLNFLPLTTFRTGPGSIFAKATKRLGIEIKREKFSNPDVAEQRLDRLIAEGHPVGAQTGVFWLPFFPPAYRFHFNGHNLVVIGKEGNEYLISDPIFEEPVRCPVEDLRKARFAKGALAPKGKLYYIANMPQRFDLPQAVSAGIKEVCRGMLKTPVPLAGVRGIRLLARQLVKWPGKFDEKQTLLYLGHVIRMQEEIGTGGGGFRFIYAAFLQEAADVLENDKLLDLSKHCTEIGDLWRDFALLASRVCKGRAEIQDSFHDLSQLLLQCAAEEKILFGDLQRVISD</sequence>
<dbReference type="RefSeq" id="WP_092344077.1">
    <property type="nucleotide sequence ID" value="NZ_FNQN01000001.1"/>
</dbReference>